<feature type="domain" description="Tli3-like" evidence="2">
    <location>
        <begin position="25"/>
        <end position="126"/>
    </location>
</feature>
<organism evidence="3 4">
    <name type="scientific">Citrobacter pasteurii</name>
    <dbReference type="NCBI Taxonomy" id="1563222"/>
    <lineage>
        <taxon>Bacteria</taxon>
        <taxon>Pseudomonadati</taxon>
        <taxon>Pseudomonadota</taxon>
        <taxon>Gammaproteobacteria</taxon>
        <taxon>Enterobacterales</taxon>
        <taxon>Enterobacteriaceae</taxon>
        <taxon>Citrobacter</taxon>
    </lineage>
</organism>
<protein>
    <recommendedName>
        <fullName evidence="2">Tli3-like domain-containing protein</fullName>
    </recommendedName>
</protein>
<dbReference type="AlphaFoldDB" id="A0A6N6JXW6"/>
<evidence type="ECO:0000256" key="1">
    <source>
        <dbReference type="SAM" id="SignalP"/>
    </source>
</evidence>
<evidence type="ECO:0000259" key="2">
    <source>
        <dbReference type="Pfam" id="PF24316"/>
    </source>
</evidence>
<evidence type="ECO:0000313" key="4">
    <source>
        <dbReference type="Proteomes" id="UP000468420"/>
    </source>
</evidence>
<reference evidence="3 4" key="1">
    <citation type="submission" date="2018-08" db="EMBL/GenBank/DDBJ databases">
        <title>Complete genomic analysis of a Citrobacter pasteurii isolated from cockles (Cerastoderma edule) containing a new chromosomic qnrB allele.</title>
        <authorList>
            <person name="Rodrigues A."/>
            <person name="Baptista T."/>
            <person name="Quesada A."/>
            <person name="Campos M.J."/>
        </authorList>
    </citation>
    <scope>NUCLEOTIDE SEQUENCE [LARGE SCALE GENOMIC DNA]</scope>
    <source>
        <strain evidence="3 4">BA18</strain>
    </source>
</reference>
<feature type="chain" id="PRO_5026774147" description="Tli3-like domain-containing protein" evidence="1">
    <location>
        <begin position="21"/>
        <end position="261"/>
    </location>
</feature>
<feature type="signal peptide" evidence="1">
    <location>
        <begin position="1"/>
        <end position="20"/>
    </location>
</feature>
<keyword evidence="1" id="KW-0732">Signal</keyword>
<gene>
    <name evidence="3" type="ORF">DXF85_24210</name>
</gene>
<dbReference type="Pfam" id="PF24316">
    <property type="entry name" value="Tli3"/>
    <property type="match status" value="1"/>
</dbReference>
<evidence type="ECO:0000313" key="3">
    <source>
        <dbReference type="EMBL" id="KAA1272516.1"/>
    </source>
</evidence>
<proteinExistence type="predicted"/>
<dbReference type="Proteomes" id="UP000468420">
    <property type="component" value="Unassembled WGS sequence"/>
</dbReference>
<name>A0A6N6JXW6_9ENTR</name>
<accession>A0A6N6JXW6</accession>
<dbReference type="PROSITE" id="PS51257">
    <property type="entry name" value="PROKAR_LIPOPROTEIN"/>
    <property type="match status" value="1"/>
</dbReference>
<dbReference type="EMBL" id="QRDC01000040">
    <property type="protein sequence ID" value="KAA1272516.1"/>
    <property type="molecule type" value="Genomic_DNA"/>
</dbReference>
<comment type="caution">
    <text evidence="3">The sequence shown here is derived from an EMBL/GenBank/DDBJ whole genome shotgun (WGS) entry which is preliminary data.</text>
</comment>
<dbReference type="RefSeq" id="WP_149692524.1">
    <property type="nucleotide sequence ID" value="NZ_QRDC01000040.1"/>
</dbReference>
<dbReference type="InterPro" id="IPR057562">
    <property type="entry name" value="Tli3-like_dom"/>
</dbReference>
<sequence>MNKGSALKIIIGTISLCAIAACTKKTPSQVIYRYDDNRYLELKGFDCEGALWYHDTRRNIHKELVNGVYSTYQIFSGVYIHPSDEYILIPRWEPDAYKISKDYGQTWQVADYMASSRALERNSDGVMRDYPEGKEIKRVVVVNNQAFITTSKNHLYMSSYPFDDPRLKPGGPGIDYQYFDDTDYLSIYTDGKKKSKGKYYYGHTSPEFPGAAWGTVVFMKASLAHLTEGYKANYQNLPDKEPEVVGYKGWTRMYCDMDAGK</sequence>